<dbReference type="Gene3D" id="3.40.50.1010">
    <property type="entry name" value="5'-nuclease"/>
    <property type="match status" value="1"/>
</dbReference>
<dbReference type="CDD" id="cd09867">
    <property type="entry name" value="PIN_FEN1"/>
    <property type="match status" value="1"/>
</dbReference>
<dbReference type="SMART" id="SM00484">
    <property type="entry name" value="XPGI"/>
    <property type="match status" value="1"/>
</dbReference>
<keyword evidence="5" id="KW-0255">Endonuclease</keyword>
<protein>
    <submittedName>
        <fullName evidence="14">5'-3' exonuclease</fullName>
    </submittedName>
</protein>
<evidence type="ECO:0000256" key="5">
    <source>
        <dbReference type="ARBA" id="ARBA00022759"/>
    </source>
</evidence>
<keyword evidence="15" id="KW-1185">Reference proteome</keyword>
<dbReference type="PANTHER" id="PTHR11081:SF9">
    <property type="entry name" value="FLAP ENDONUCLEASE 1"/>
    <property type="match status" value="1"/>
</dbReference>
<dbReference type="FunFam" id="3.40.50.1010:FF:000016">
    <property type="entry name" value="Flap endonuclease 1"/>
    <property type="match status" value="1"/>
</dbReference>
<evidence type="ECO:0000256" key="11">
    <source>
        <dbReference type="ARBA" id="ARBA00029382"/>
    </source>
</evidence>
<keyword evidence="7" id="KW-0378">Hydrolase</keyword>
<dbReference type="InterPro" id="IPR006086">
    <property type="entry name" value="XPG-I_dom"/>
</dbReference>
<comment type="caution">
    <text evidence="14">The sequence shown here is derived from an EMBL/GenBank/DDBJ whole genome shotgun (WGS) entry which is preliminary data.</text>
</comment>
<dbReference type="InterPro" id="IPR006084">
    <property type="entry name" value="XPG/Rad2"/>
</dbReference>
<dbReference type="GO" id="GO:0006281">
    <property type="term" value="P:DNA repair"/>
    <property type="evidence" value="ECO:0007669"/>
    <property type="project" value="UniProtKB-KW"/>
</dbReference>
<proteinExistence type="predicted"/>
<sequence length="335" mass="38872">MGIHNLNKVLKKYYTPVARKSAYFKTKKIAFDASLLMYQYLIAIRSEGVQLSAGDSSTSHINGFFYKVINLVESGIKPVFIFDGKALEIKSQEILKRNERRAEAEKKYSEAEQIGDKEQMAKFDKRKMKITQEHCDEIKRLLTHMGVPFLNSENEAEALCVQLCKEKVVDFVCTEDMDALCFGAPYLLRNPKKNEFQEYNLKEILEKIDMTFEQFVDFCILLGCDYAGTLPGIGVVRAENLIRKHQNIENILTELEITDYDFKHAREAFFTLKSKYDLKTVSINWTAYNRENVVQFLQEKGFDEKRVSTALDRYEKCKSANKGNQIRLTDMFKKK</sequence>
<evidence type="ECO:0000256" key="10">
    <source>
        <dbReference type="ARBA" id="ARBA00023204"/>
    </source>
</evidence>
<dbReference type="InterPro" id="IPR006085">
    <property type="entry name" value="XPG_DNA_repair_N"/>
</dbReference>
<dbReference type="GO" id="GO:0017108">
    <property type="term" value="F:5'-flap endonuclease activity"/>
    <property type="evidence" value="ECO:0007669"/>
    <property type="project" value="TreeGrafter"/>
</dbReference>
<dbReference type="GO" id="GO:0003677">
    <property type="term" value="F:DNA binding"/>
    <property type="evidence" value="ECO:0007669"/>
    <property type="project" value="InterPro"/>
</dbReference>
<evidence type="ECO:0000259" key="13">
    <source>
        <dbReference type="SMART" id="SM00485"/>
    </source>
</evidence>
<dbReference type="Proteomes" id="UP000051530">
    <property type="component" value="Unassembled WGS sequence"/>
</dbReference>
<keyword evidence="3" id="KW-0540">Nuclease</keyword>
<dbReference type="Gene3D" id="1.10.150.20">
    <property type="entry name" value="5' to 3' exonuclease, C-terminal subdomain"/>
    <property type="match status" value="1"/>
</dbReference>
<keyword evidence="6" id="KW-0227">DNA damage</keyword>
<dbReference type="GO" id="GO:0046872">
    <property type="term" value="F:metal ion binding"/>
    <property type="evidence" value="ECO:0007669"/>
    <property type="project" value="UniProtKB-KW"/>
</dbReference>
<keyword evidence="10" id="KW-0234">DNA repair</keyword>
<dbReference type="EMBL" id="LGUB01000209">
    <property type="protein sequence ID" value="KRH93809.1"/>
    <property type="molecule type" value="Genomic_DNA"/>
</dbReference>
<evidence type="ECO:0000256" key="6">
    <source>
        <dbReference type="ARBA" id="ARBA00022763"/>
    </source>
</evidence>
<dbReference type="GO" id="GO:0004527">
    <property type="term" value="F:exonuclease activity"/>
    <property type="evidence" value="ECO:0007669"/>
    <property type="project" value="UniProtKB-KW"/>
</dbReference>
<dbReference type="OrthoDB" id="1937206at2759"/>
<keyword evidence="2" id="KW-0235">DNA replication</keyword>
<dbReference type="Pfam" id="PF00867">
    <property type="entry name" value="XPG_I"/>
    <property type="match status" value="1"/>
</dbReference>
<keyword evidence="9" id="KW-0460">Magnesium</keyword>
<dbReference type="GO" id="GO:0006260">
    <property type="term" value="P:DNA replication"/>
    <property type="evidence" value="ECO:0007669"/>
    <property type="project" value="UniProtKB-KW"/>
</dbReference>
<dbReference type="InterPro" id="IPR036279">
    <property type="entry name" value="5-3_exonuclease_C_sf"/>
</dbReference>
<evidence type="ECO:0000313" key="14">
    <source>
        <dbReference type="EMBL" id="KRH93809.1"/>
    </source>
</evidence>
<evidence type="ECO:0000256" key="8">
    <source>
        <dbReference type="ARBA" id="ARBA00022839"/>
    </source>
</evidence>
<dbReference type="InterPro" id="IPR008918">
    <property type="entry name" value="HhH2"/>
</dbReference>
<organism evidence="14 15">
    <name type="scientific">Pseudoloma neurophilia</name>
    <dbReference type="NCBI Taxonomy" id="146866"/>
    <lineage>
        <taxon>Eukaryota</taxon>
        <taxon>Fungi</taxon>
        <taxon>Fungi incertae sedis</taxon>
        <taxon>Microsporidia</taxon>
        <taxon>Pseudoloma</taxon>
    </lineage>
</organism>
<dbReference type="SMART" id="SM00279">
    <property type="entry name" value="HhH2"/>
    <property type="match status" value="1"/>
</dbReference>
<evidence type="ECO:0000256" key="7">
    <source>
        <dbReference type="ARBA" id="ARBA00022801"/>
    </source>
</evidence>
<name>A0A0R0M426_9MICR</name>
<dbReference type="SUPFAM" id="SSF47807">
    <property type="entry name" value="5' to 3' exonuclease, C-terminal subdomain"/>
    <property type="match status" value="1"/>
</dbReference>
<evidence type="ECO:0000256" key="1">
    <source>
        <dbReference type="ARBA" id="ARBA00001946"/>
    </source>
</evidence>
<keyword evidence="8 14" id="KW-0269">Exonuclease</keyword>
<feature type="domain" description="XPG N-terminal" evidence="13">
    <location>
        <begin position="1"/>
        <end position="104"/>
    </location>
</feature>
<dbReference type="SUPFAM" id="SSF88723">
    <property type="entry name" value="PIN domain-like"/>
    <property type="match status" value="1"/>
</dbReference>
<evidence type="ECO:0000256" key="2">
    <source>
        <dbReference type="ARBA" id="ARBA00022705"/>
    </source>
</evidence>
<comment type="cofactor">
    <cofactor evidence="1">
        <name>Mg(2+)</name>
        <dbReference type="ChEBI" id="CHEBI:18420"/>
    </cofactor>
</comment>
<dbReference type="AlphaFoldDB" id="A0A0R0M426"/>
<gene>
    <name evidence="14" type="ORF">M153_5580005446</name>
</gene>
<evidence type="ECO:0000259" key="12">
    <source>
        <dbReference type="SMART" id="SM00484"/>
    </source>
</evidence>
<evidence type="ECO:0000256" key="3">
    <source>
        <dbReference type="ARBA" id="ARBA00022722"/>
    </source>
</evidence>
<dbReference type="VEuPathDB" id="MicrosporidiaDB:M153_5580005446"/>
<evidence type="ECO:0000256" key="4">
    <source>
        <dbReference type="ARBA" id="ARBA00022723"/>
    </source>
</evidence>
<dbReference type="SMART" id="SM00485">
    <property type="entry name" value="XPGN"/>
    <property type="match status" value="1"/>
</dbReference>
<dbReference type="PRINTS" id="PR00853">
    <property type="entry name" value="XPGRADSUPER"/>
</dbReference>
<dbReference type="PANTHER" id="PTHR11081">
    <property type="entry name" value="FLAP ENDONUCLEASE FAMILY MEMBER"/>
    <property type="match status" value="1"/>
</dbReference>
<evidence type="ECO:0000313" key="15">
    <source>
        <dbReference type="Proteomes" id="UP000051530"/>
    </source>
</evidence>
<feature type="domain" description="XPG-I" evidence="12">
    <location>
        <begin position="143"/>
        <end position="210"/>
    </location>
</feature>
<reference evidence="14 15" key="1">
    <citation type="submission" date="2015-07" db="EMBL/GenBank/DDBJ databases">
        <title>The genome of Pseudoloma neurophilia, a relevant intracellular parasite of the zebrafish.</title>
        <authorList>
            <person name="Ndikumana S."/>
            <person name="Pelin A."/>
            <person name="Sanders J."/>
            <person name="Corradi N."/>
        </authorList>
    </citation>
    <scope>NUCLEOTIDE SEQUENCE [LARGE SCALE GENOMIC DNA]</scope>
    <source>
        <strain evidence="14 15">MK1</strain>
    </source>
</reference>
<evidence type="ECO:0000256" key="9">
    <source>
        <dbReference type="ARBA" id="ARBA00022842"/>
    </source>
</evidence>
<accession>A0A0R0M426</accession>
<dbReference type="Pfam" id="PF00752">
    <property type="entry name" value="XPG_N"/>
    <property type="match status" value="1"/>
</dbReference>
<dbReference type="InterPro" id="IPR029060">
    <property type="entry name" value="PIN-like_dom_sf"/>
</dbReference>
<comment type="function">
    <text evidence="11">Structure-specific nuclease with 5'-flap endonuclease and 5'-3' exonuclease activities involved in DNA replication and repair. During DNA replication, cleaves the 5'-overhanging flap structure that is generated by displacement synthesis when DNA polymerase encounters the 5'-end of a downstream Okazaki fragment. It enters the flap from the 5'-end and then tracks to cleave the flap base, leaving a nick for ligation. Also involved in the long patch base excision repair (LP-BER) pathway, by cleaving within the apurinic/apyrimidinic (AP) site-terminated flap. Acts as a genome stabilization factor that prevents flaps from equilibrating into structures that lead to duplications and deletions. Also possesses 5'-3' exonuclease activity on nicked or gapped double-stranded DNA, and exhibits RNase H activity. Also involved in replication and repair of rDNA and in repairing mitochondrial DNA.</text>
</comment>
<keyword evidence="4" id="KW-0479">Metal-binding</keyword>